<evidence type="ECO:0000313" key="4">
    <source>
        <dbReference type="Proteomes" id="UP001372338"/>
    </source>
</evidence>
<dbReference type="Proteomes" id="UP001372338">
    <property type="component" value="Unassembled WGS sequence"/>
</dbReference>
<evidence type="ECO:0000256" key="2">
    <source>
        <dbReference type="SAM" id="Phobius"/>
    </source>
</evidence>
<keyword evidence="4" id="KW-1185">Reference proteome</keyword>
<sequence length="149" mass="16719">MREMKGSKNSSDLKRHEETSQLRKTKQPMADASLSSLRTVACQGNLFKNSLGTGSPRAQQLCSYKIGAFMEHYLERWWSTWEHNGSAETSKLVYRSILDQKHRERGILNLVIGIGKFFFLNLSMYDVVGSHTFAPAASLGSLHPLQVSG</sequence>
<organism evidence="3 4">
    <name type="scientific">Crotalaria pallida</name>
    <name type="common">Smooth rattlebox</name>
    <name type="synonym">Crotalaria striata</name>
    <dbReference type="NCBI Taxonomy" id="3830"/>
    <lineage>
        <taxon>Eukaryota</taxon>
        <taxon>Viridiplantae</taxon>
        <taxon>Streptophyta</taxon>
        <taxon>Embryophyta</taxon>
        <taxon>Tracheophyta</taxon>
        <taxon>Spermatophyta</taxon>
        <taxon>Magnoliopsida</taxon>
        <taxon>eudicotyledons</taxon>
        <taxon>Gunneridae</taxon>
        <taxon>Pentapetalae</taxon>
        <taxon>rosids</taxon>
        <taxon>fabids</taxon>
        <taxon>Fabales</taxon>
        <taxon>Fabaceae</taxon>
        <taxon>Papilionoideae</taxon>
        <taxon>50 kb inversion clade</taxon>
        <taxon>genistoids sensu lato</taxon>
        <taxon>core genistoids</taxon>
        <taxon>Crotalarieae</taxon>
        <taxon>Crotalaria</taxon>
    </lineage>
</organism>
<feature type="region of interest" description="Disordered" evidence="1">
    <location>
        <begin position="1"/>
        <end position="28"/>
    </location>
</feature>
<name>A0AAN9HTW2_CROPI</name>
<feature type="compositionally biased region" description="Basic and acidic residues" evidence="1">
    <location>
        <begin position="1"/>
        <end position="21"/>
    </location>
</feature>
<feature type="transmembrane region" description="Helical" evidence="2">
    <location>
        <begin position="106"/>
        <end position="125"/>
    </location>
</feature>
<dbReference type="AlphaFoldDB" id="A0AAN9HTW2"/>
<reference evidence="3 4" key="1">
    <citation type="submission" date="2024-01" db="EMBL/GenBank/DDBJ databases">
        <title>The genomes of 5 underutilized Papilionoideae crops provide insights into root nodulation and disease resistanc.</title>
        <authorList>
            <person name="Yuan L."/>
        </authorList>
    </citation>
    <scope>NUCLEOTIDE SEQUENCE [LARGE SCALE GENOMIC DNA]</scope>
    <source>
        <strain evidence="3">ZHUSHIDOU_FW_LH</strain>
        <tissue evidence="3">Leaf</tissue>
    </source>
</reference>
<gene>
    <name evidence="3" type="ORF">RIF29_33128</name>
</gene>
<accession>A0AAN9HTW2</accession>
<keyword evidence="2" id="KW-0812">Transmembrane</keyword>
<keyword evidence="2" id="KW-1133">Transmembrane helix</keyword>
<dbReference type="EMBL" id="JAYWIO010000007">
    <property type="protein sequence ID" value="KAK7250598.1"/>
    <property type="molecule type" value="Genomic_DNA"/>
</dbReference>
<keyword evidence="2" id="KW-0472">Membrane</keyword>
<evidence type="ECO:0000256" key="1">
    <source>
        <dbReference type="SAM" id="MobiDB-lite"/>
    </source>
</evidence>
<proteinExistence type="predicted"/>
<protein>
    <submittedName>
        <fullName evidence="3">Uncharacterized protein</fullName>
    </submittedName>
</protein>
<evidence type="ECO:0000313" key="3">
    <source>
        <dbReference type="EMBL" id="KAK7250598.1"/>
    </source>
</evidence>
<comment type="caution">
    <text evidence="3">The sequence shown here is derived from an EMBL/GenBank/DDBJ whole genome shotgun (WGS) entry which is preliminary data.</text>
</comment>